<comment type="caution">
    <text evidence="2">The sequence shown here is derived from an EMBL/GenBank/DDBJ whole genome shotgun (WGS) entry which is preliminary data.</text>
</comment>
<feature type="region of interest" description="Disordered" evidence="1">
    <location>
        <begin position="1"/>
        <end position="47"/>
    </location>
</feature>
<sequence>MRTSFHPAYRSLSAQASASPQHATVANKRTDMPASGMSALIRSITND</sequence>
<organism evidence="2 3">
    <name type="scientific">Bifidobacterium angulatum DSM 20098 = JCM 7096</name>
    <dbReference type="NCBI Taxonomy" id="518635"/>
    <lineage>
        <taxon>Bacteria</taxon>
        <taxon>Bacillati</taxon>
        <taxon>Actinomycetota</taxon>
        <taxon>Actinomycetes</taxon>
        <taxon>Bifidobacteriales</taxon>
        <taxon>Bifidobacteriaceae</taxon>
        <taxon>Bifidobacterium</taxon>
    </lineage>
</organism>
<gene>
    <name evidence="2" type="ORF">BIFANG_02427</name>
</gene>
<dbReference type="EMBL" id="ABYS02000004">
    <property type="protein sequence ID" value="EEP21071.1"/>
    <property type="molecule type" value="Genomic_DNA"/>
</dbReference>
<feature type="compositionally biased region" description="Polar residues" evidence="1">
    <location>
        <begin position="12"/>
        <end position="24"/>
    </location>
</feature>
<name>C4FDP0_9BIFI</name>
<dbReference type="Proteomes" id="UP000006408">
    <property type="component" value="Unassembled WGS sequence"/>
</dbReference>
<proteinExistence type="predicted"/>
<accession>C4FDP0</accession>
<dbReference type="HOGENOM" id="CLU_3165101_0_0_11"/>
<reference evidence="2" key="1">
    <citation type="submission" date="2009-04" db="EMBL/GenBank/DDBJ databases">
        <authorList>
            <person name="Weinstock G."/>
            <person name="Sodergren E."/>
            <person name="Clifton S."/>
            <person name="Fulton L."/>
            <person name="Fulton B."/>
            <person name="Courtney L."/>
            <person name="Fronick C."/>
            <person name="Harrison M."/>
            <person name="Strong C."/>
            <person name="Farmer C."/>
            <person name="Delahaunty K."/>
            <person name="Markovic C."/>
            <person name="Hall O."/>
            <person name="Minx P."/>
            <person name="Tomlinson C."/>
            <person name="Mitreva M."/>
            <person name="Nelson J."/>
            <person name="Hou S."/>
            <person name="Wollam A."/>
            <person name="Pepin K.H."/>
            <person name="Johnson M."/>
            <person name="Bhonagiri V."/>
            <person name="Nash W.E."/>
            <person name="Warren W."/>
            <person name="Chinwalla A."/>
            <person name="Mardis E.R."/>
            <person name="Wilson R.K."/>
        </authorList>
    </citation>
    <scope>NUCLEOTIDE SEQUENCE [LARGE SCALE GENOMIC DNA]</scope>
    <source>
        <strain evidence="2">DSM 20098</strain>
    </source>
</reference>
<evidence type="ECO:0000313" key="2">
    <source>
        <dbReference type="EMBL" id="EEP21071.1"/>
    </source>
</evidence>
<evidence type="ECO:0000313" key="3">
    <source>
        <dbReference type="Proteomes" id="UP000006408"/>
    </source>
</evidence>
<evidence type="ECO:0000256" key="1">
    <source>
        <dbReference type="SAM" id="MobiDB-lite"/>
    </source>
</evidence>
<keyword evidence="3" id="KW-1185">Reference proteome</keyword>
<protein>
    <submittedName>
        <fullName evidence="2">Uncharacterized protein</fullName>
    </submittedName>
</protein>
<dbReference type="AlphaFoldDB" id="C4FDP0"/>